<proteinExistence type="predicted"/>
<evidence type="ECO:0000313" key="3">
    <source>
        <dbReference type="EMBL" id="QHT62891.1"/>
    </source>
</evidence>
<organism evidence="3 4">
    <name type="scientific">Paenibacillus lycopersici</name>
    <dbReference type="NCBI Taxonomy" id="2704462"/>
    <lineage>
        <taxon>Bacteria</taxon>
        <taxon>Bacillati</taxon>
        <taxon>Bacillota</taxon>
        <taxon>Bacilli</taxon>
        <taxon>Bacillales</taxon>
        <taxon>Paenibacillaceae</taxon>
        <taxon>Paenibacillus</taxon>
    </lineage>
</organism>
<dbReference type="KEGG" id="plyc:GXP70_24995"/>
<evidence type="ECO:0000256" key="2">
    <source>
        <dbReference type="SAM" id="SignalP"/>
    </source>
</evidence>
<name>A0A6C0G4Q4_9BACL</name>
<reference evidence="3 4" key="1">
    <citation type="submission" date="2020-01" db="EMBL/GenBank/DDBJ databases">
        <title>Paenibacillus sp. nov., isolated from tomato rhizosphere.</title>
        <authorList>
            <person name="Weon H.-Y."/>
            <person name="Lee S.A."/>
        </authorList>
    </citation>
    <scope>NUCLEOTIDE SEQUENCE [LARGE SCALE GENOMIC DNA]</scope>
    <source>
        <strain evidence="3 4">12200R-189</strain>
    </source>
</reference>
<feature type="signal peptide" evidence="2">
    <location>
        <begin position="1"/>
        <end position="26"/>
    </location>
</feature>
<feature type="compositionally biased region" description="Low complexity" evidence="1">
    <location>
        <begin position="270"/>
        <end position="286"/>
    </location>
</feature>
<dbReference type="Proteomes" id="UP000476064">
    <property type="component" value="Chromosome"/>
</dbReference>
<feature type="chain" id="PRO_5025571854" description="LysM domain-containing protein" evidence="2">
    <location>
        <begin position="27"/>
        <end position="286"/>
    </location>
</feature>
<dbReference type="EMBL" id="CP048209">
    <property type="protein sequence ID" value="QHT62891.1"/>
    <property type="molecule type" value="Genomic_DNA"/>
</dbReference>
<accession>A0A6C0G4Q4</accession>
<gene>
    <name evidence="3" type="ORF">GXP70_24995</name>
</gene>
<evidence type="ECO:0000313" key="4">
    <source>
        <dbReference type="Proteomes" id="UP000476064"/>
    </source>
</evidence>
<dbReference type="AlphaFoldDB" id="A0A6C0G4Q4"/>
<dbReference type="RefSeq" id="WP_162359322.1">
    <property type="nucleotide sequence ID" value="NZ_CP048209.1"/>
</dbReference>
<keyword evidence="2" id="KW-0732">Signal</keyword>
<feature type="region of interest" description="Disordered" evidence="1">
    <location>
        <begin position="249"/>
        <end position="286"/>
    </location>
</feature>
<sequence length="286" mass="28679">MKMNKTMKSLTIAAALAVMIPLSAYAAADSTTAGSGAASSAAATQKADANGPKMHKEGVRGGAIGQEVLDLLKLDAAAVKEKLAAGKTLAQIADEQGVSRDALKAAMTSAFDKRQAEQKQQFTDNLDKMVDGQTSLGQGRGKGMGGRGGMMGHGGFGIGFGKTDLTASAKLLGMSEEDLQTALKAGKSLADVAKEKGVDVQTLIDAQKQTIVDSLNTAVAAGKMTQEQADKAIANAAGIAEKIVNGKLPQAGQDGARLKHGAGKGGGTKSGAASGTTSDSSATTSA</sequence>
<protein>
    <recommendedName>
        <fullName evidence="5">LysM domain-containing protein</fullName>
    </recommendedName>
</protein>
<evidence type="ECO:0000256" key="1">
    <source>
        <dbReference type="SAM" id="MobiDB-lite"/>
    </source>
</evidence>
<keyword evidence="4" id="KW-1185">Reference proteome</keyword>
<evidence type="ECO:0008006" key="5">
    <source>
        <dbReference type="Google" id="ProtNLM"/>
    </source>
</evidence>